<dbReference type="EMBL" id="KZ825867">
    <property type="protein sequence ID" value="PYH94656.1"/>
    <property type="molecule type" value="Genomic_DNA"/>
</dbReference>
<dbReference type="Proteomes" id="UP000247810">
    <property type="component" value="Unassembled WGS sequence"/>
</dbReference>
<proteinExistence type="predicted"/>
<protein>
    <submittedName>
        <fullName evidence="1">Uncharacterized protein</fullName>
    </submittedName>
</protein>
<organism evidence="1 2">
    <name type="scientific">Aspergillus ellipticus CBS 707.79</name>
    <dbReference type="NCBI Taxonomy" id="1448320"/>
    <lineage>
        <taxon>Eukaryota</taxon>
        <taxon>Fungi</taxon>
        <taxon>Dikarya</taxon>
        <taxon>Ascomycota</taxon>
        <taxon>Pezizomycotina</taxon>
        <taxon>Eurotiomycetes</taxon>
        <taxon>Eurotiomycetidae</taxon>
        <taxon>Eurotiales</taxon>
        <taxon>Aspergillaceae</taxon>
        <taxon>Aspergillus</taxon>
        <taxon>Aspergillus subgen. Circumdati</taxon>
    </lineage>
</organism>
<accession>A0A319DB62</accession>
<name>A0A319DB62_9EURO</name>
<dbReference type="VEuPathDB" id="FungiDB:BO71DRAFT_429757"/>
<dbReference type="AlphaFoldDB" id="A0A319DB62"/>
<evidence type="ECO:0000313" key="1">
    <source>
        <dbReference type="EMBL" id="PYH94656.1"/>
    </source>
</evidence>
<sequence>MADSVGCDDCIECKDVNHPAGYFIINGYVTIHNTSVTYQIGDLTVTFAKFLSSTLADNLVMDFLGLGFALFTSPIFNYALTKIPYYADNPLQLSNLKDTTNVLVGNCITIIKDVIATDATPVELGVQNTLEKRLDIVVQFWYSTIDSMNANLFNGTSSSIDILHTLMTDGKLLETSFEVPSDQDIAQIVEKAIFGLLIPLTWTLSPETHNAVVVDSESTCDKSNTLSSYISSSVAKSGYVCYNNNIYYLVDVGGQLCRDPDVRKLPGIGALDGSSWGGVTVKDLVVGAVSTCTQMGNTSMFLDPSDIVALDDIYDQGIRSAGVVHTPVGTIPELKKEID</sequence>
<dbReference type="OrthoDB" id="3257981at2759"/>
<evidence type="ECO:0000313" key="2">
    <source>
        <dbReference type="Proteomes" id="UP000247810"/>
    </source>
</evidence>
<dbReference type="STRING" id="1448320.A0A319DB62"/>
<gene>
    <name evidence="1" type="ORF">BO71DRAFT_429757</name>
</gene>
<reference evidence="1 2" key="1">
    <citation type="submission" date="2018-02" db="EMBL/GenBank/DDBJ databases">
        <title>The genomes of Aspergillus section Nigri reveals drivers in fungal speciation.</title>
        <authorList>
            <consortium name="DOE Joint Genome Institute"/>
            <person name="Vesth T.C."/>
            <person name="Nybo J."/>
            <person name="Theobald S."/>
            <person name="Brandl J."/>
            <person name="Frisvad J.C."/>
            <person name="Nielsen K.F."/>
            <person name="Lyhne E.K."/>
            <person name="Kogle M.E."/>
            <person name="Kuo A."/>
            <person name="Riley R."/>
            <person name="Clum A."/>
            <person name="Nolan M."/>
            <person name="Lipzen A."/>
            <person name="Salamov A."/>
            <person name="Henrissat B."/>
            <person name="Wiebenga A."/>
            <person name="De vries R.P."/>
            <person name="Grigoriev I.V."/>
            <person name="Mortensen U.H."/>
            <person name="Andersen M.R."/>
            <person name="Baker S.E."/>
        </authorList>
    </citation>
    <scope>NUCLEOTIDE SEQUENCE [LARGE SCALE GENOMIC DNA]</scope>
    <source>
        <strain evidence="1 2">CBS 707.79</strain>
    </source>
</reference>
<keyword evidence="2" id="KW-1185">Reference proteome</keyword>